<gene>
    <name evidence="2" type="ORF">B5E75_04450</name>
</gene>
<dbReference type="InterPro" id="IPR055179">
    <property type="entry name" value="Tex-like_central_region"/>
</dbReference>
<dbReference type="FunFam" id="3.30.420.140:FF:000001">
    <property type="entry name" value="RNA-binding transcriptional accessory protein"/>
    <property type="match status" value="1"/>
</dbReference>
<dbReference type="InterPro" id="IPR012337">
    <property type="entry name" value="RNaseH-like_sf"/>
</dbReference>
<dbReference type="EMBL" id="NFLJ01000009">
    <property type="protein sequence ID" value="OUQ35282.1"/>
    <property type="molecule type" value="Genomic_DNA"/>
</dbReference>
<dbReference type="PROSITE" id="PS50126">
    <property type="entry name" value="S1"/>
    <property type="match status" value="1"/>
</dbReference>
<organism evidence="2 3">
    <name type="scientific">Massilimicrobiota timonensis</name>
    <dbReference type="NCBI Taxonomy" id="1776392"/>
    <lineage>
        <taxon>Bacteria</taxon>
        <taxon>Bacillati</taxon>
        <taxon>Bacillota</taxon>
        <taxon>Erysipelotrichia</taxon>
        <taxon>Erysipelotrichales</taxon>
        <taxon>Erysipelotrichaceae</taxon>
        <taxon>Massilimicrobiota</taxon>
    </lineage>
</organism>
<evidence type="ECO:0000313" key="3">
    <source>
        <dbReference type="Proteomes" id="UP000195305"/>
    </source>
</evidence>
<dbReference type="Pfam" id="PF12836">
    <property type="entry name" value="HHH_3"/>
    <property type="match status" value="1"/>
</dbReference>
<protein>
    <submittedName>
        <fullName evidence="2">RNA-binding transcriptional accessory protein</fullName>
    </submittedName>
</protein>
<evidence type="ECO:0000313" key="2">
    <source>
        <dbReference type="EMBL" id="OUQ35282.1"/>
    </source>
</evidence>
<dbReference type="GO" id="GO:0003735">
    <property type="term" value="F:structural constituent of ribosome"/>
    <property type="evidence" value="ECO:0007669"/>
    <property type="project" value="TreeGrafter"/>
</dbReference>
<dbReference type="InterPro" id="IPR018974">
    <property type="entry name" value="Tex-like_N"/>
</dbReference>
<dbReference type="PANTHER" id="PTHR10724:SF10">
    <property type="entry name" value="S1 RNA-BINDING DOMAIN-CONTAINING PROTEIN 1"/>
    <property type="match status" value="1"/>
</dbReference>
<dbReference type="SUPFAM" id="SSF47781">
    <property type="entry name" value="RuvA domain 2-like"/>
    <property type="match status" value="2"/>
</dbReference>
<dbReference type="Pfam" id="PF16921">
    <property type="entry name" value="Tex_YqgF"/>
    <property type="match status" value="1"/>
</dbReference>
<dbReference type="PANTHER" id="PTHR10724">
    <property type="entry name" value="30S RIBOSOMAL PROTEIN S1"/>
    <property type="match status" value="1"/>
</dbReference>
<dbReference type="OrthoDB" id="9804714at2"/>
<dbReference type="Proteomes" id="UP000195305">
    <property type="component" value="Unassembled WGS sequence"/>
</dbReference>
<dbReference type="AlphaFoldDB" id="A0A1Y4T272"/>
<dbReference type="InterPro" id="IPR023323">
    <property type="entry name" value="Tex-like_dom_sf"/>
</dbReference>
<dbReference type="SUPFAM" id="SSF53098">
    <property type="entry name" value="Ribonuclease H-like"/>
    <property type="match status" value="1"/>
</dbReference>
<dbReference type="InterPro" id="IPR050437">
    <property type="entry name" value="Ribos_protein_bS1-like"/>
</dbReference>
<dbReference type="Pfam" id="PF22706">
    <property type="entry name" value="Tex_central_region"/>
    <property type="match status" value="1"/>
</dbReference>
<reference evidence="2 3" key="1">
    <citation type="journal article" date="2018" name="BMC Genomics">
        <title>Whole genome sequencing and function prediction of 133 gut anaerobes isolated from chicken caecum in pure cultures.</title>
        <authorList>
            <person name="Medvecky M."/>
            <person name="Cejkova D."/>
            <person name="Polansky O."/>
            <person name="Karasova D."/>
            <person name="Kubasova T."/>
            <person name="Cizek A."/>
            <person name="Rychlik I."/>
        </authorList>
    </citation>
    <scope>NUCLEOTIDE SEQUENCE [LARGE SCALE GENOMIC DNA]</scope>
    <source>
        <strain evidence="2 3">An13</strain>
    </source>
</reference>
<name>A0A1Y4T272_9FIRM</name>
<dbReference type="SMART" id="SM00732">
    <property type="entry name" value="YqgFc"/>
    <property type="match status" value="1"/>
</dbReference>
<dbReference type="InterPro" id="IPR003029">
    <property type="entry name" value="S1_domain"/>
</dbReference>
<dbReference type="InterPro" id="IPR041692">
    <property type="entry name" value="HHH_9"/>
</dbReference>
<feature type="domain" description="S1 motif" evidence="1">
    <location>
        <begin position="645"/>
        <end position="714"/>
    </location>
</feature>
<dbReference type="Gene3D" id="2.40.50.140">
    <property type="entry name" value="Nucleic acid-binding proteins"/>
    <property type="match status" value="1"/>
</dbReference>
<dbReference type="InterPro" id="IPR032639">
    <property type="entry name" value="Tex_YqgF"/>
</dbReference>
<dbReference type="Gene3D" id="1.10.3500.10">
    <property type="entry name" value="Tex N-terminal region-like"/>
    <property type="match status" value="1"/>
</dbReference>
<dbReference type="FunFam" id="2.40.50.140:FF:000051">
    <property type="entry name" value="RNA-binding transcriptional accessory protein"/>
    <property type="match status" value="1"/>
</dbReference>
<dbReference type="InterPro" id="IPR037027">
    <property type="entry name" value="YqgF/RNaseH-like_dom_sf"/>
</dbReference>
<dbReference type="FunFam" id="1.10.150.310:FF:000002">
    <property type="entry name" value="Putative transcription modulator/accessory protein"/>
    <property type="match status" value="1"/>
</dbReference>
<dbReference type="RefSeq" id="WP_087357583.1">
    <property type="nucleotide sequence ID" value="NZ_NFLJ01000009.1"/>
</dbReference>
<dbReference type="SUPFAM" id="SSF50249">
    <property type="entry name" value="Nucleic acid-binding proteins"/>
    <property type="match status" value="1"/>
</dbReference>
<keyword evidence="3" id="KW-1185">Reference proteome</keyword>
<dbReference type="FunFam" id="1.10.10.650:FF:000001">
    <property type="entry name" value="S1 RNA-binding domain 1"/>
    <property type="match status" value="1"/>
</dbReference>
<proteinExistence type="predicted"/>
<dbReference type="Gene3D" id="3.30.420.140">
    <property type="entry name" value="YqgF/RNase H-like domain"/>
    <property type="match status" value="1"/>
</dbReference>
<dbReference type="GO" id="GO:0003729">
    <property type="term" value="F:mRNA binding"/>
    <property type="evidence" value="ECO:0007669"/>
    <property type="project" value="TreeGrafter"/>
</dbReference>
<dbReference type="GO" id="GO:0006139">
    <property type="term" value="P:nucleobase-containing compound metabolic process"/>
    <property type="evidence" value="ECO:0007669"/>
    <property type="project" value="InterPro"/>
</dbReference>
<dbReference type="SUPFAM" id="SSF158832">
    <property type="entry name" value="Tex N-terminal region-like"/>
    <property type="match status" value="1"/>
</dbReference>
<comment type="caution">
    <text evidence="2">The sequence shown here is derived from an EMBL/GenBank/DDBJ whole genome shotgun (WGS) entry which is preliminary data.</text>
</comment>
<dbReference type="InterPro" id="IPR044146">
    <property type="entry name" value="S1_Tex"/>
</dbReference>
<evidence type="ECO:0000259" key="1">
    <source>
        <dbReference type="PROSITE" id="PS50126"/>
    </source>
</evidence>
<dbReference type="Gene3D" id="1.10.150.310">
    <property type="entry name" value="Tex RuvX-like domain-like"/>
    <property type="match status" value="1"/>
</dbReference>
<dbReference type="Gene3D" id="1.10.10.650">
    <property type="entry name" value="RuvA domain 2-like"/>
    <property type="match status" value="1"/>
</dbReference>
<sequence>MNQEIIQKIAIQLSISNQQIENVLSLLEDGATVPFIARYRKEKTGGLNEDQIREISKVYEYQLNLQERKDDVIRLIDEKGLLTEELKQNILKASKLSEVEDYYRPFKEKKKTKATMAKAKGLEPLAQAILKLPRVFDLEKEAQKYINEQVSSIDEAIQGAQDIIAEQISDEPRYRKYTKDMIYKTGILTSHVKKTNPDEEDGIYEMYYDYQERVKYIASHRVLAINRAEKEKVLTVSIEIDDERFIQYIVQGVMRRRESSLQGFIEETVKDAFKRLIFPSVEREIRHELTEKAQEQALNVFSINLENLLLQAPMKDKFVLGIDPAFRTGCKLAAIDPTGKVLDIDKVFITIPKDHYTKDEKILLSMIQKYQIEIIAIGNGTASRETESFIAQFIKKYQLDVQYVIVSEAGASVYSASAIAKEEFPDYQVEERSAVSIARRLQDPLAELVKIEPKAISVGQYQHDMNQKKLTEQLDFVVEKVVNQVGVNINTASPSLLQYVSGLTMTTAKNIVKYREEHGKFISRHDIKNVKKLGDKTYELAVGFLRILSGNEKLDETSIHPDNYQDAMHLLEYLHLHKEDIGTPRAKEVIEATSTQQIQEDLHLDSYLVKDLLDAFVSPHRSPRDEYNVPVLRKDVLKIEDLKKGMKLQGVVRNVVDFGAFVDIGLKNDGLIHISKMSTHKVKHALDICHVGDILDVYVYDIDLKKKRVALSLLEVA</sequence>
<dbReference type="SMART" id="SM00316">
    <property type="entry name" value="S1"/>
    <property type="match status" value="1"/>
</dbReference>
<accession>A0A1Y4T272</accession>
<dbReference type="InterPro" id="IPR012340">
    <property type="entry name" value="NA-bd_OB-fold"/>
</dbReference>
<dbReference type="InterPro" id="IPR023319">
    <property type="entry name" value="Tex-like_HTH_dom_sf"/>
</dbReference>
<dbReference type="Pfam" id="PF17674">
    <property type="entry name" value="HHH_9"/>
    <property type="match status" value="1"/>
</dbReference>
<dbReference type="GO" id="GO:0005737">
    <property type="term" value="C:cytoplasm"/>
    <property type="evidence" value="ECO:0007669"/>
    <property type="project" value="UniProtKB-ARBA"/>
</dbReference>
<dbReference type="InterPro" id="IPR010994">
    <property type="entry name" value="RuvA_2-like"/>
</dbReference>
<dbReference type="CDD" id="cd05685">
    <property type="entry name" value="S1_Tex"/>
    <property type="match status" value="1"/>
</dbReference>
<dbReference type="Pfam" id="PF00575">
    <property type="entry name" value="S1"/>
    <property type="match status" value="1"/>
</dbReference>
<dbReference type="InterPro" id="IPR006641">
    <property type="entry name" value="YqgF/RNaseH-like_dom"/>
</dbReference>
<dbReference type="GO" id="GO:0006412">
    <property type="term" value="P:translation"/>
    <property type="evidence" value="ECO:0007669"/>
    <property type="project" value="TreeGrafter"/>
</dbReference>
<dbReference type="Pfam" id="PF09371">
    <property type="entry name" value="Tex_N"/>
    <property type="match status" value="1"/>
</dbReference>